<comment type="similarity">
    <text evidence="2">Belongs to the galactose-3-O-sulfotransferase family.</text>
</comment>
<dbReference type="GO" id="GO:0009247">
    <property type="term" value="P:glycolipid biosynthetic process"/>
    <property type="evidence" value="ECO:0007669"/>
    <property type="project" value="InterPro"/>
</dbReference>
<name>C3ZPG0_BRAFL</name>
<reference evidence="10" key="1">
    <citation type="journal article" date="2008" name="Nature">
        <title>The amphioxus genome and the evolution of the chordate karyotype.</title>
        <authorList>
            <consortium name="US DOE Joint Genome Institute (JGI-PGF)"/>
            <person name="Putnam N.H."/>
            <person name="Butts T."/>
            <person name="Ferrier D.E.K."/>
            <person name="Furlong R.F."/>
            <person name="Hellsten U."/>
            <person name="Kawashima T."/>
            <person name="Robinson-Rechavi M."/>
            <person name="Shoguchi E."/>
            <person name="Terry A."/>
            <person name="Yu J.-K."/>
            <person name="Benito-Gutierrez E.L."/>
            <person name="Dubchak I."/>
            <person name="Garcia-Fernandez J."/>
            <person name="Gibson-Brown J.J."/>
            <person name="Grigoriev I.V."/>
            <person name="Horton A.C."/>
            <person name="de Jong P.J."/>
            <person name="Jurka J."/>
            <person name="Kapitonov V.V."/>
            <person name="Kohara Y."/>
            <person name="Kuroki Y."/>
            <person name="Lindquist E."/>
            <person name="Lucas S."/>
            <person name="Osoegawa K."/>
            <person name="Pennacchio L.A."/>
            <person name="Salamov A.A."/>
            <person name="Satou Y."/>
            <person name="Sauka-Spengler T."/>
            <person name="Schmutz J."/>
            <person name="Shin-I T."/>
            <person name="Toyoda A."/>
            <person name="Bronner-Fraser M."/>
            <person name="Fujiyama A."/>
            <person name="Holland L.Z."/>
            <person name="Holland P.W.H."/>
            <person name="Satoh N."/>
            <person name="Rokhsar D.S."/>
        </authorList>
    </citation>
    <scope>NUCLEOTIDE SEQUENCE [LARGE SCALE GENOMIC DNA]</scope>
    <source>
        <strain evidence="10">S238N-H82</strain>
        <tissue evidence="10">Testes</tissue>
    </source>
</reference>
<evidence type="ECO:0000256" key="8">
    <source>
        <dbReference type="ARBA" id="ARBA00023136"/>
    </source>
</evidence>
<dbReference type="InParanoid" id="C3ZPG0"/>
<dbReference type="Gene3D" id="3.40.50.300">
    <property type="entry name" value="P-loop containing nucleotide triphosphate hydrolases"/>
    <property type="match status" value="1"/>
</dbReference>
<evidence type="ECO:0000313" key="11">
    <source>
        <dbReference type="Proteomes" id="UP000001554"/>
    </source>
</evidence>
<dbReference type="Pfam" id="PF06990">
    <property type="entry name" value="Gal-3-0_sulfotr"/>
    <property type="match status" value="1"/>
</dbReference>
<comment type="subcellular location">
    <subcellularLocation>
        <location evidence="1">Golgi apparatus membrane</location>
        <topology evidence="1">Single-pass type II membrane protein</topology>
    </subcellularLocation>
</comment>
<proteinExistence type="inferred from homology"/>
<dbReference type="AlphaFoldDB" id="C3ZPG0"/>
<dbReference type="KEGG" id="bfo:118420621"/>
<evidence type="ECO:0000256" key="5">
    <source>
        <dbReference type="ARBA" id="ARBA00022968"/>
    </source>
</evidence>
<dbReference type="OrthoDB" id="10026400at2759"/>
<dbReference type="GO" id="GO:0000139">
    <property type="term" value="C:Golgi membrane"/>
    <property type="evidence" value="ECO:0007669"/>
    <property type="project" value="UniProtKB-SubCell"/>
</dbReference>
<evidence type="ECO:0000256" key="6">
    <source>
        <dbReference type="ARBA" id="ARBA00022989"/>
    </source>
</evidence>
<dbReference type="Proteomes" id="UP000001554">
    <property type="component" value="Chromosome 8"/>
</dbReference>
<dbReference type="GO" id="GO:0001733">
    <property type="term" value="F:galactosylceramide sulfotransferase activity"/>
    <property type="evidence" value="ECO:0007669"/>
    <property type="project" value="InterPro"/>
</dbReference>
<dbReference type="PANTHER" id="PTHR14647">
    <property type="entry name" value="GALACTOSE-3-O-SULFOTRANSFERASE"/>
    <property type="match status" value="1"/>
</dbReference>
<evidence type="ECO:0000256" key="2">
    <source>
        <dbReference type="ARBA" id="ARBA00008124"/>
    </source>
</evidence>
<sequence length="490" mass="57032">MGQRYKYSILLFTVLCLLAGTLHVSYLKGDIVDLAEPLARLKNFLQTSSSAAKSIPPPPLQASFPWLQCEGGRERKHIAYPKNHKVGGSTLFSILSRYAYTKKLNVIIPRPFLLSRMYPYTLYPEYYMPPPHNQTFEISMHHTVYNRTRFPQIMPKDTAYVTIVRKPLYHLISAWNAYSYGEKFGLSKTKNPIATFLADPKKYDRHCGHGIHVPLCLTQNSISVDLGFLPSDNEKVTLGSDPGRREDIMKTFVRTVDQDFDLVMLTEYYDESLVLLKRLMCWSVRDILYIKAENVRKANVVEIELSPELKQNHKEWSYVDYALYDHFNKALWRRINSSGNDYWGEVRYFKSLNIQIRNHCQVQDPCSLDRKPPLVVNSTRWGPGFVVDSDLCLLLRRDIYCRVDIQAERVGKSLWLTKSNRSVYSRGDTGRKYRYGNILPVVEQHCVYCTRLGQCENLDTLGHFRRDGYISEEVYQMTRKRLCKKQTKRA</sequence>
<keyword evidence="7" id="KW-0333">Golgi apparatus</keyword>
<evidence type="ECO:0000313" key="12">
    <source>
        <dbReference type="RefSeq" id="XP_035683357.1"/>
    </source>
</evidence>
<dbReference type="EMBL" id="GG666656">
    <property type="protein sequence ID" value="EEN45657.1"/>
    <property type="molecule type" value="Genomic_DNA"/>
</dbReference>
<evidence type="ECO:0000313" key="10">
    <source>
        <dbReference type="EMBL" id="EEN45657.1"/>
    </source>
</evidence>
<evidence type="ECO:0000256" key="7">
    <source>
        <dbReference type="ARBA" id="ARBA00023034"/>
    </source>
</evidence>
<dbReference type="GeneID" id="118420621"/>
<evidence type="ECO:0000256" key="4">
    <source>
        <dbReference type="ARBA" id="ARBA00022692"/>
    </source>
</evidence>
<evidence type="ECO:0000256" key="9">
    <source>
        <dbReference type="ARBA" id="ARBA00023180"/>
    </source>
</evidence>
<keyword evidence="4" id="KW-0812">Transmembrane</keyword>
<gene>
    <name evidence="12" type="primary">LOC118420621</name>
    <name evidence="10" type="ORF">BRAFLDRAFT_99253</name>
</gene>
<dbReference type="PANTHER" id="PTHR14647:SF87">
    <property type="entry name" value="PUTATIVE-RELATED"/>
    <property type="match status" value="1"/>
</dbReference>
<protein>
    <submittedName>
        <fullName evidence="12">Galactose-3-O-sulfotransferase 2-like</fullName>
    </submittedName>
</protein>
<keyword evidence="3" id="KW-0808">Transferase</keyword>
<dbReference type="InterPro" id="IPR009729">
    <property type="entry name" value="Gal-3-0_sulfotransfrase"/>
</dbReference>
<evidence type="ECO:0000256" key="1">
    <source>
        <dbReference type="ARBA" id="ARBA00004323"/>
    </source>
</evidence>
<dbReference type="RefSeq" id="XP_035683357.1">
    <property type="nucleotide sequence ID" value="XM_035827464.1"/>
</dbReference>
<keyword evidence="9" id="KW-0325">Glycoprotein</keyword>
<dbReference type="OMA" id="FPQIMPK"/>
<keyword evidence="11" id="KW-1185">Reference proteome</keyword>
<keyword evidence="6" id="KW-1133">Transmembrane helix</keyword>
<dbReference type="GO" id="GO:0008146">
    <property type="term" value="F:sulfotransferase activity"/>
    <property type="evidence" value="ECO:0000318"/>
    <property type="project" value="GO_Central"/>
</dbReference>
<dbReference type="InterPro" id="IPR027417">
    <property type="entry name" value="P-loop_NTPase"/>
</dbReference>
<evidence type="ECO:0000256" key="3">
    <source>
        <dbReference type="ARBA" id="ARBA00022679"/>
    </source>
</evidence>
<accession>C3ZPG0</accession>
<reference evidence="11" key="2">
    <citation type="journal article" date="2020" name="Nat. Ecol. Evol.">
        <title>Deeply conserved synteny resolves early events in vertebrate evolution.</title>
        <authorList>
            <person name="Simakov O."/>
            <person name="Marletaz F."/>
            <person name="Yue J.X."/>
            <person name="O'Connell B."/>
            <person name="Jenkins J."/>
            <person name="Brandt A."/>
            <person name="Calef R."/>
            <person name="Tung C.H."/>
            <person name="Huang T.K."/>
            <person name="Schmutz J."/>
            <person name="Satoh N."/>
            <person name="Yu J.K."/>
            <person name="Putnam N.H."/>
            <person name="Green R.E."/>
            <person name="Rokhsar D.S."/>
        </authorList>
    </citation>
    <scope>NUCLEOTIDE SEQUENCE [LARGE SCALE GENOMIC DNA]</scope>
    <source>
        <strain evidence="11">S238N-H82</strain>
    </source>
</reference>
<keyword evidence="8" id="KW-0472">Membrane</keyword>
<reference evidence="12" key="3">
    <citation type="submission" date="2025-04" db="UniProtKB">
        <authorList>
            <consortium name="RefSeq"/>
        </authorList>
    </citation>
    <scope>IDENTIFICATION</scope>
    <source>
        <strain evidence="12">S238N-H82</strain>
        <tissue evidence="12">Testes</tissue>
    </source>
</reference>
<organism>
    <name type="scientific">Branchiostoma floridae</name>
    <name type="common">Florida lancelet</name>
    <name type="synonym">Amphioxus</name>
    <dbReference type="NCBI Taxonomy" id="7739"/>
    <lineage>
        <taxon>Eukaryota</taxon>
        <taxon>Metazoa</taxon>
        <taxon>Chordata</taxon>
        <taxon>Cephalochordata</taxon>
        <taxon>Leptocardii</taxon>
        <taxon>Amphioxiformes</taxon>
        <taxon>Branchiostomatidae</taxon>
        <taxon>Branchiostoma</taxon>
    </lineage>
</organism>
<keyword evidence="5" id="KW-0735">Signal-anchor</keyword>